<name>B5DSB1_DROPS</name>
<reference evidence="3" key="5">
    <citation type="submission" date="2022-04" db="UniProtKB">
        <authorList>
            <consortium name="RefSeq"/>
        </authorList>
    </citation>
    <scope>IDENTIFICATION</scope>
    <source>
        <strain evidence="3">MV-25-SWS-2005</strain>
        <strain evidence="3">MV2-25</strain>
        <tissue evidence="3">Whole body</tissue>
    </source>
</reference>
<dbReference type="RefSeq" id="XP_002135776.2">
    <property type="nucleotide sequence ID" value="XM_002135740.3"/>
</dbReference>
<accession>B5DSB1</accession>
<reference evidence="1" key="1">
    <citation type="journal article" date="2005" name="Genome Res.">
        <title>Comparative genome sequencing of Drosophila pseudoobscura: chromosomal, gene, and cis-element evolution.</title>
        <authorList>
            <person name="Richards S."/>
            <person name="Liu Y."/>
            <person name="Bettencourt B.R."/>
            <person name="Hradecky P."/>
            <person name="Letovsky S."/>
            <person name="Nielsen R."/>
            <person name="Thornton K."/>
            <person name="Hubisz M.J."/>
            <person name="Chen R."/>
            <person name="Meisel R.P."/>
            <person name="Couronne O."/>
            <person name="Hua S."/>
            <person name="Smith M.A."/>
            <person name="Zhang P."/>
            <person name="Liu J."/>
            <person name="Bussemaker H.J."/>
            <person name="van Batenburg M.F."/>
            <person name="Howells S.L."/>
            <person name="Scherer S.E."/>
            <person name="Sodergren E."/>
            <person name="Matthews B.B."/>
            <person name="Crosby M.A."/>
            <person name="Schroeder A.J."/>
            <person name="Ortiz-Barrientos D."/>
            <person name="Rives C.M."/>
            <person name="Metzker M.L."/>
            <person name="Muzny D.M."/>
            <person name="Scott G."/>
            <person name="Steffen D."/>
            <person name="Wheeler D.A."/>
            <person name="Worley K.C."/>
            <person name="Havlak P."/>
            <person name="Durbin K.J."/>
            <person name="Egan A."/>
            <person name="Gill R."/>
            <person name="Hume J."/>
            <person name="Morgan M.B."/>
            <person name="Miner G."/>
            <person name="Hamilton C."/>
            <person name="Huang Y."/>
            <person name="Waldron L."/>
            <person name="Verduzco D."/>
            <person name="Clerc-Blankenburg K.P."/>
            <person name="Dubchak I."/>
            <person name="Noor M.A."/>
            <person name="Anderson W."/>
            <person name="White K.P."/>
            <person name="Clark A.G."/>
            <person name="Schaeffer S.W."/>
            <person name="Gelbart W."/>
            <person name="Weinstock G.M."/>
            <person name="Gibbs R.A."/>
        </authorList>
    </citation>
    <scope>NUCLEOTIDE SEQUENCE [LARGE SCALE GENOMIC DNA]</scope>
    <source>
        <strain evidence="1">MV2-25</strain>
    </source>
</reference>
<organism evidence="1">
    <name type="scientific">Drosophila pseudoobscura pseudoobscura</name>
    <name type="common">Fruit fly</name>
    <dbReference type="NCBI Taxonomy" id="46245"/>
    <lineage>
        <taxon>Eukaryota</taxon>
        <taxon>Metazoa</taxon>
        <taxon>Ecdysozoa</taxon>
        <taxon>Arthropoda</taxon>
        <taxon>Hexapoda</taxon>
        <taxon>Insecta</taxon>
        <taxon>Pterygota</taxon>
        <taxon>Neoptera</taxon>
        <taxon>Endopterygota</taxon>
        <taxon>Diptera</taxon>
        <taxon>Brachycera</taxon>
        <taxon>Muscomorpha</taxon>
        <taxon>Ephydroidea</taxon>
        <taxon>Drosophilidae</taxon>
        <taxon>Drosophila</taxon>
        <taxon>Sophophora</taxon>
    </lineage>
</organism>
<evidence type="ECO:0000313" key="2">
    <source>
        <dbReference type="Proteomes" id="UP000001819"/>
    </source>
</evidence>
<evidence type="ECO:0000313" key="1">
    <source>
        <dbReference type="EMBL" id="EDY71520.2"/>
    </source>
</evidence>
<sequence>MALKNGKGNEELNNMSHEELQEWTTKIICEAQCENSMNQNLELTRLYSTDVHSIVAYFEQNAIDAAIACHGLFMDNARQEPSTINDEEQQPPVRRQRLSLPQQQSTFSNDLIRHIEPVHNKNSYAKSHNRSQDVHLFEAVILETIDRLGLRRTT</sequence>
<protein>
    <submittedName>
        <fullName evidence="3">uncharacterized protein LOC6899761</fullName>
    </submittedName>
</protein>
<keyword evidence="2" id="KW-1185">Reference proteome</keyword>
<dbReference type="GeneID" id="6899761"/>
<dbReference type="ExpressionAtlas" id="B5DSB1">
    <property type="expression patterns" value="baseline"/>
</dbReference>
<dbReference type="KEGG" id="dpo:6899761"/>
<dbReference type="AlphaFoldDB" id="B5DSB1"/>
<dbReference type="Bgee" id="FBgn0244552">
    <property type="expression patterns" value="Expressed in female reproductive system and 2 other cell types or tissues"/>
</dbReference>
<evidence type="ECO:0000313" key="3">
    <source>
        <dbReference type="RefSeq" id="XP_002135776.2"/>
    </source>
</evidence>
<gene>
    <name evidence="1" type="primary">Dpse\GA23150</name>
    <name evidence="3" type="synonym">LOC6899761</name>
    <name evidence="1" type="ORF">Dpse_GA23150</name>
</gene>
<dbReference type="EMBL" id="CH475482">
    <property type="protein sequence ID" value="EDY71520.2"/>
    <property type="molecule type" value="Genomic_DNA"/>
</dbReference>
<reference evidence="1" key="4">
    <citation type="submission" date="2015-11" db="EMBL/GenBank/DDBJ databases">
        <authorList>
            <consortium name="FlyBase"/>
        </authorList>
    </citation>
    <scope>NUCLEOTIDE SEQUENCE</scope>
    <source>
        <strain evidence="1">MV2-25</strain>
    </source>
</reference>
<accession>A0A6I8V1E2</accession>
<reference evidence="1" key="2">
    <citation type="journal article" date="2007" name="Nature">
        <title>Evolution of genes and genomes on the Drosophila phylogeny.</title>
        <authorList>
            <consortium name="Drosophila 12 Genomes Consortium"/>
            <person name="Clark A.G."/>
            <person name="Eisen M.B."/>
            <person name="Smith D.R."/>
            <person name="Bergman C.M."/>
            <person name="Oliver B."/>
            <person name="Markow T.A."/>
            <person name="Kaufman T.C."/>
            <person name="Kellis M."/>
            <person name="Gelbart W."/>
            <person name="Iyer V.N."/>
            <person name="Pollard D.A."/>
            <person name="Sackton T.B."/>
            <person name="Larracuente A.M."/>
            <person name="Singh N.D."/>
            <person name="Abad J.P."/>
            <person name="Abt D.N."/>
            <person name="Adryan B."/>
            <person name="Aguade M."/>
            <person name="Akashi H."/>
            <person name="Anderson W.W."/>
            <person name="Aquadro C.F."/>
            <person name="Ardell D.H."/>
            <person name="Arguello R."/>
            <person name="Artieri C.G."/>
            <person name="Barbash D.A."/>
            <person name="Barker D."/>
            <person name="Barsanti P."/>
            <person name="Batterham P."/>
            <person name="Batzoglou S."/>
            <person name="Begun D."/>
            <person name="Bhutkar A."/>
            <person name="Blanco E."/>
            <person name="Bosak S.A."/>
            <person name="Bradley R.K."/>
            <person name="Brand A.D."/>
            <person name="Brent M.R."/>
            <person name="Brooks A.N."/>
            <person name="Brown R.H."/>
            <person name="Butlin R.K."/>
            <person name="Caggese C."/>
            <person name="Calvi B.R."/>
            <person name="Bernardo de Carvalho A."/>
            <person name="Caspi A."/>
            <person name="Castrezana S."/>
            <person name="Celniker S.E."/>
            <person name="Chang J.L."/>
            <person name="Chapple C."/>
            <person name="Chatterji S."/>
            <person name="Chinwalla A."/>
            <person name="Civetta A."/>
            <person name="Clifton S.W."/>
            <person name="Comeron J.M."/>
            <person name="Costello J.C."/>
            <person name="Coyne J.A."/>
            <person name="Daub J."/>
            <person name="David R.G."/>
            <person name="Delcher A.L."/>
            <person name="Delehaunty K."/>
            <person name="Do C.B."/>
            <person name="Ebling H."/>
            <person name="Edwards K."/>
            <person name="Eickbush T."/>
            <person name="Evans J.D."/>
            <person name="Filipski A."/>
            <person name="Findeiss S."/>
            <person name="Freyhult E."/>
            <person name="Fulton L."/>
            <person name="Fulton R."/>
            <person name="Garcia A.C."/>
            <person name="Gardiner A."/>
            <person name="Garfield D.A."/>
            <person name="Garvin B.E."/>
            <person name="Gibson G."/>
            <person name="Gilbert D."/>
            <person name="Gnerre S."/>
            <person name="Godfrey J."/>
            <person name="Good R."/>
            <person name="Gotea V."/>
            <person name="Gravely B."/>
            <person name="Greenberg A.J."/>
            <person name="Griffiths-Jones S."/>
            <person name="Gross S."/>
            <person name="Guigo R."/>
            <person name="Gustafson E.A."/>
            <person name="Haerty W."/>
            <person name="Hahn M.W."/>
            <person name="Halligan D.L."/>
            <person name="Halpern A.L."/>
            <person name="Halter G.M."/>
            <person name="Han M.V."/>
            <person name="Heger A."/>
            <person name="Hillier L."/>
            <person name="Hinrichs A.S."/>
            <person name="Holmes I."/>
            <person name="Hoskins R.A."/>
            <person name="Hubisz M.J."/>
            <person name="Hultmark D."/>
            <person name="Huntley M.A."/>
            <person name="Jaffe D.B."/>
            <person name="Jagadeeshan S."/>
            <person name="Jeck W.R."/>
            <person name="Johnson J."/>
            <person name="Jones C.D."/>
            <person name="Jordan W.C."/>
            <person name="Karpen G.H."/>
            <person name="Kataoka E."/>
            <person name="Keightley P.D."/>
            <person name="Kheradpour P."/>
            <person name="Kirkness E.F."/>
            <person name="Koerich L.B."/>
            <person name="Kristiansen K."/>
            <person name="Kudrna D."/>
            <person name="Kulathinal R.J."/>
            <person name="Kumar S."/>
            <person name="Kwok R."/>
            <person name="Lander E."/>
            <person name="Langley C.H."/>
            <person name="Lapoint R."/>
            <person name="Lazzaro B.P."/>
            <person name="Lee S.J."/>
            <person name="Levesque L."/>
            <person name="Li R."/>
            <person name="Lin C.F."/>
            <person name="Lin M.F."/>
            <person name="Lindblad-Toh K."/>
            <person name="Llopart A."/>
            <person name="Long M."/>
            <person name="Low L."/>
            <person name="Lozovsky E."/>
            <person name="Lu J."/>
            <person name="Luo M."/>
            <person name="Machado C.A."/>
            <person name="Makalowski W."/>
            <person name="Marzo M."/>
            <person name="Matsuda M."/>
            <person name="Matzkin L."/>
            <person name="McAllister B."/>
            <person name="McBride C.S."/>
            <person name="McKernan B."/>
            <person name="McKernan K."/>
            <person name="Mendez-Lago M."/>
            <person name="Minx P."/>
            <person name="Mollenhauer M.U."/>
            <person name="Montooth K."/>
            <person name="Mount S.M."/>
            <person name="Mu X."/>
            <person name="Myers E."/>
            <person name="Negre B."/>
            <person name="Newfeld S."/>
            <person name="Nielsen R."/>
            <person name="Noor M.A."/>
            <person name="O'Grady P."/>
            <person name="Pachter L."/>
            <person name="Papaceit M."/>
            <person name="Parisi M.J."/>
            <person name="Parisi M."/>
            <person name="Parts L."/>
            <person name="Pedersen J.S."/>
            <person name="Pesole G."/>
            <person name="Phillippy A.M."/>
            <person name="Ponting C.P."/>
            <person name="Pop M."/>
            <person name="Porcelli D."/>
            <person name="Powell J.R."/>
            <person name="Prohaska S."/>
            <person name="Pruitt K."/>
            <person name="Puig M."/>
            <person name="Quesneville H."/>
            <person name="Ram K.R."/>
            <person name="Rand D."/>
            <person name="Rasmussen M.D."/>
            <person name="Reed L.K."/>
            <person name="Reenan R."/>
            <person name="Reily A."/>
            <person name="Remington K.A."/>
            <person name="Rieger T.T."/>
            <person name="Ritchie M.G."/>
            <person name="Robin C."/>
            <person name="Rogers Y.H."/>
            <person name="Rohde C."/>
            <person name="Rozas J."/>
            <person name="Rubenfield M.J."/>
            <person name="Ruiz A."/>
            <person name="Russo S."/>
            <person name="Salzberg S.L."/>
            <person name="Sanchez-Gracia A."/>
            <person name="Saranga D.J."/>
            <person name="Sato H."/>
            <person name="Schaeffer S.W."/>
            <person name="Schatz M.C."/>
            <person name="Schlenke T."/>
            <person name="Schwartz R."/>
            <person name="Segarra C."/>
            <person name="Singh R.S."/>
            <person name="Sirot L."/>
            <person name="Sirota M."/>
            <person name="Sisneros N.B."/>
            <person name="Smith C.D."/>
            <person name="Smith T.F."/>
            <person name="Spieth J."/>
            <person name="Stage D.E."/>
            <person name="Stark A."/>
            <person name="Stephan W."/>
            <person name="Strausberg R.L."/>
            <person name="Strempel S."/>
            <person name="Sturgill D."/>
            <person name="Sutton G."/>
            <person name="Sutton G.G."/>
            <person name="Tao W."/>
            <person name="Teichmann S."/>
            <person name="Tobari Y.N."/>
            <person name="Tomimura Y."/>
            <person name="Tsolas J.M."/>
            <person name="Valente V.L."/>
            <person name="Venter E."/>
            <person name="Venter J.C."/>
            <person name="Vicario S."/>
            <person name="Vieira F.G."/>
            <person name="Vilella A.J."/>
            <person name="Villasante A."/>
            <person name="Walenz B."/>
            <person name="Wang J."/>
            <person name="Wasserman M."/>
            <person name="Watts T."/>
            <person name="Wilson D."/>
            <person name="Wilson R.K."/>
            <person name="Wing R.A."/>
            <person name="Wolfner M.F."/>
            <person name="Wong A."/>
            <person name="Wong G.K."/>
            <person name="Wu C.I."/>
            <person name="Wu G."/>
            <person name="Yamamoto D."/>
            <person name="Yang H.P."/>
            <person name="Yang S.P."/>
            <person name="Yorke J.A."/>
            <person name="Yoshida K."/>
            <person name="Zdobnov E."/>
            <person name="Zhang P."/>
            <person name="Zhang Y."/>
            <person name="Zimin A.V."/>
            <person name="Baldwin J."/>
            <person name="Abdouelleil A."/>
            <person name="Abdulkadir J."/>
            <person name="Abebe A."/>
            <person name="Abera B."/>
            <person name="Abreu J."/>
            <person name="Acer S.C."/>
            <person name="Aftuck L."/>
            <person name="Alexander A."/>
            <person name="An P."/>
            <person name="Anderson E."/>
            <person name="Anderson S."/>
            <person name="Arachi H."/>
            <person name="Azer M."/>
            <person name="Bachantsang P."/>
            <person name="Barry A."/>
            <person name="Bayul T."/>
            <person name="Berlin A."/>
            <person name="Bessette D."/>
            <person name="Bloom T."/>
            <person name="Blye J."/>
            <person name="Boguslavskiy L."/>
            <person name="Bonnet C."/>
            <person name="Boukhgalter B."/>
            <person name="Bourzgui I."/>
            <person name="Brown A."/>
            <person name="Cahill P."/>
            <person name="Channer S."/>
            <person name="Cheshatsang Y."/>
            <person name="Chuda L."/>
            <person name="Citroen M."/>
            <person name="Collymore A."/>
            <person name="Cooke P."/>
            <person name="Costello M."/>
            <person name="D'Aco K."/>
            <person name="Daza R."/>
            <person name="De Haan G."/>
            <person name="DeGray S."/>
            <person name="DeMaso C."/>
            <person name="Dhargay N."/>
            <person name="Dooley K."/>
            <person name="Dooley E."/>
            <person name="Doricent M."/>
            <person name="Dorje P."/>
            <person name="Dorjee K."/>
            <person name="Dupes A."/>
            <person name="Elong R."/>
            <person name="Falk J."/>
            <person name="Farina A."/>
            <person name="Faro S."/>
            <person name="Ferguson D."/>
            <person name="Fisher S."/>
            <person name="Foley C.D."/>
            <person name="Franke A."/>
            <person name="Friedrich D."/>
            <person name="Gadbois L."/>
            <person name="Gearin G."/>
            <person name="Gearin C.R."/>
            <person name="Giannoukos G."/>
            <person name="Goode T."/>
            <person name="Graham J."/>
            <person name="Grandbois E."/>
            <person name="Grewal S."/>
            <person name="Gyaltsen K."/>
            <person name="Hafez N."/>
            <person name="Hagos B."/>
            <person name="Hall J."/>
            <person name="Henson C."/>
            <person name="Hollinger A."/>
            <person name="Honan T."/>
            <person name="Huard M.D."/>
            <person name="Hughes L."/>
            <person name="Hurhula B."/>
            <person name="Husby M.E."/>
            <person name="Kamat A."/>
            <person name="Kanga B."/>
            <person name="Kashin S."/>
            <person name="Khazanovich D."/>
            <person name="Kisner P."/>
            <person name="Lance K."/>
            <person name="Lara M."/>
            <person name="Lee W."/>
            <person name="Lennon N."/>
            <person name="Letendre F."/>
            <person name="LeVine R."/>
            <person name="Lipovsky A."/>
            <person name="Liu X."/>
            <person name="Liu J."/>
            <person name="Liu S."/>
            <person name="Lokyitsang T."/>
            <person name="Lokyitsang Y."/>
            <person name="Lubonja R."/>
            <person name="Lui A."/>
            <person name="MacDonald P."/>
            <person name="Magnisalis V."/>
            <person name="Maru K."/>
            <person name="Matthews C."/>
            <person name="McCusker W."/>
            <person name="McDonough S."/>
            <person name="Mehta T."/>
            <person name="Meldrim J."/>
            <person name="Meneus L."/>
            <person name="Mihai O."/>
            <person name="Mihalev A."/>
            <person name="Mihova T."/>
            <person name="Mittelman R."/>
            <person name="Mlenga V."/>
            <person name="Montmayeur A."/>
            <person name="Mulrain L."/>
            <person name="Navidi A."/>
            <person name="Naylor J."/>
            <person name="Negash T."/>
            <person name="Nguyen T."/>
            <person name="Nguyen N."/>
            <person name="Nicol R."/>
            <person name="Norbu C."/>
            <person name="Norbu N."/>
            <person name="Novod N."/>
            <person name="O'Neill B."/>
            <person name="Osman S."/>
            <person name="Markiewicz E."/>
            <person name="Oyono O.L."/>
            <person name="Patti C."/>
            <person name="Phunkhang P."/>
            <person name="Pierre F."/>
            <person name="Priest M."/>
            <person name="Raghuraman S."/>
            <person name="Rege F."/>
            <person name="Reyes R."/>
            <person name="Rise C."/>
            <person name="Rogov P."/>
            <person name="Ross K."/>
            <person name="Ryan E."/>
            <person name="Settipalli S."/>
            <person name="Shea T."/>
            <person name="Sherpa N."/>
            <person name="Shi L."/>
            <person name="Shih D."/>
            <person name="Sparrow T."/>
            <person name="Spaulding J."/>
            <person name="Stalker J."/>
            <person name="Stange-Thomann N."/>
            <person name="Stavropoulos S."/>
            <person name="Stone C."/>
            <person name="Strader C."/>
            <person name="Tesfaye S."/>
            <person name="Thomson T."/>
            <person name="Thoulutsang Y."/>
            <person name="Thoulutsang D."/>
            <person name="Topham K."/>
            <person name="Topping I."/>
            <person name="Tsamla T."/>
            <person name="Vassiliev H."/>
            <person name="Vo A."/>
            <person name="Wangchuk T."/>
            <person name="Wangdi T."/>
            <person name="Weiand M."/>
            <person name="Wilkinson J."/>
            <person name="Wilson A."/>
            <person name="Yadav S."/>
            <person name="Young G."/>
            <person name="Yu Q."/>
            <person name="Zembek L."/>
            <person name="Zhong D."/>
            <person name="Zimmer A."/>
            <person name="Zwirko Z."/>
            <person name="Jaffe D.B."/>
            <person name="Alvarez P."/>
            <person name="Brockman W."/>
            <person name="Butler J."/>
            <person name="Chin C."/>
            <person name="Gnerre S."/>
            <person name="Grabherr M."/>
            <person name="Kleber M."/>
            <person name="Mauceli E."/>
            <person name="MacCallum I."/>
        </authorList>
    </citation>
    <scope>NUCLEOTIDE SEQUENCE [LARGE SCALE GENOMIC DNA]</scope>
    <source>
        <strain evidence="1">MV2-25</strain>
    </source>
</reference>
<dbReference type="Proteomes" id="UP000001819">
    <property type="component" value="Chromosome X"/>
</dbReference>
<dbReference type="HOGENOM" id="CLU_1742471_0_0_1"/>
<proteinExistence type="predicted"/>
<reference evidence="1" key="3">
    <citation type="journal article" date="2012" name="PLoS ONE">
        <title>Mind the gap: upgrading genomes with Pacific Biosciences RS long-read sequencing technology.</title>
        <authorList>
            <person name="English A.C."/>
            <person name="Richards S."/>
            <person name="Han Y."/>
            <person name="Wang M."/>
            <person name="Vee V."/>
            <person name="Qu J."/>
            <person name="Qin X."/>
            <person name="Muzny D.M."/>
            <person name="Reid J.G."/>
            <person name="Worley K.C."/>
            <person name="Gibbs R.A."/>
        </authorList>
    </citation>
    <scope>NUCLEOTIDE SEQUENCE</scope>
    <source>
        <strain evidence="1">MV2-25</strain>
    </source>
</reference>